<dbReference type="InterPro" id="IPR016160">
    <property type="entry name" value="Ald_DH_CS_CYS"/>
</dbReference>
<dbReference type="InterPro" id="IPR015590">
    <property type="entry name" value="Aldehyde_DH_dom"/>
</dbReference>
<feature type="active site" evidence="4 5">
    <location>
        <position position="240"/>
    </location>
</feature>
<dbReference type="SUPFAM" id="SSF53720">
    <property type="entry name" value="ALDH-like"/>
    <property type="match status" value="1"/>
</dbReference>
<dbReference type="InterPro" id="IPR016163">
    <property type="entry name" value="Ald_DH_C"/>
</dbReference>
<dbReference type="PROSITE" id="PS00687">
    <property type="entry name" value="ALDEHYDE_DEHYDR_GLU"/>
    <property type="match status" value="1"/>
</dbReference>
<dbReference type="PIRSF" id="PIRSF036492">
    <property type="entry name" value="ALDH"/>
    <property type="match status" value="1"/>
</dbReference>
<evidence type="ECO:0000313" key="8">
    <source>
        <dbReference type="EMBL" id="RNL62089.1"/>
    </source>
</evidence>
<evidence type="ECO:0000256" key="5">
    <source>
        <dbReference type="PROSITE-ProRule" id="PRU10007"/>
    </source>
</evidence>
<evidence type="ECO:0000256" key="3">
    <source>
        <dbReference type="PIRNR" id="PIRNR036492"/>
    </source>
</evidence>
<dbReference type="Gene3D" id="3.40.309.10">
    <property type="entry name" value="Aldehyde Dehydrogenase, Chain A, domain 2"/>
    <property type="match status" value="1"/>
</dbReference>
<organism evidence="8 9">
    <name type="scientific">Nocardioides marmoriginsengisoli</name>
    <dbReference type="NCBI Taxonomy" id="661483"/>
    <lineage>
        <taxon>Bacteria</taxon>
        <taxon>Bacillati</taxon>
        <taxon>Actinomycetota</taxon>
        <taxon>Actinomycetes</taxon>
        <taxon>Propionibacteriales</taxon>
        <taxon>Nocardioidaceae</taxon>
        <taxon>Nocardioides</taxon>
    </lineage>
</organism>
<dbReference type="AlphaFoldDB" id="A0A3N0CFL6"/>
<dbReference type="Gene3D" id="3.40.605.10">
    <property type="entry name" value="Aldehyde Dehydrogenase, Chain A, domain 1"/>
    <property type="match status" value="1"/>
</dbReference>
<evidence type="ECO:0000256" key="2">
    <source>
        <dbReference type="ARBA" id="ARBA00023002"/>
    </source>
</evidence>
<dbReference type="InterPro" id="IPR016162">
    <property type="entry name" value="Ald_DH_N"/>
</dbReference>
<dbReference type="GO" id="GO:0016620">
    <property type="term" value="F:oxidoreductase activity, acting on the aldehyde or oxo group of donors, NAD or NADP as acceptor"/>
    <property type="evidence" value="ECO:0007669"/>
    <property type="project" value="InterPro"/>
</dbReference>
<evidence type="ECO:0000256" key="4">
    <source>
        <dbReference type="PIRSR" id="PIRSR036492-1"/>
    </source>
</evidence>
<dbReference type="CDD" id="cd07099">
    <property type="entry name" value="ALDH_DDALDH"/>
    <property type="match status" value="1"/>
</dbReference>
<dbReference type="OrthoDB" id="6882680at2"/>
<dbReference type="PROSITE" id="PS00070">
    <property type="entry name" value="ALDEHYDE_DEHYDR_CYS"/>
    <property type="match status" value="1"/>
</dbReference>
<dbReference type="Proteomes" id="UP000267128">
    <property type="component" value="Unassembled WGS sequence"/>
</dbReference>
<dbReference type="Pfam" id="PF00171">
    <property type="entry name" value="Aldedh"/>
    <property type="match status" value="1"/>
</dbReference>
<feature type="active site" evidence="4">
    <location>
        <position position="274"/>
    </location>
</feature>
<feature type="domain" description="Aldehyde dehydrogenase" evidence="7">
    <location>
        <begin position="6"/>
        <end position="458"/>
    </location>
</feature>
<sequence>MTQTAAPTTFTVTNPATGESVGTFPVHTAEDIAARAAEARTAQVWWAGLGYVERKRRLNRWIAAIGQQSDELCDLGFAETGRPRGDVQFELIAGLEDIRWAAAHAGRVLKERRVAPGMALFNFGATVSYPPLGVVGVIAPWNVPIYTVLCGLAYALAAGNAAIVKPSEYAPASSVLVMDAFYTANPDAPKGLISWVTGFAETGSALCTAGLDKIAFTGSVPTGRKVMAACAENLTPVLLELGGKDVTIVAEDADVEKAATAVVWGGFFNGGQACVGIERVYVTRAVRDPFLAKVKEVASQVTAGLDEGASYGPMIVPAQIDLVRRHVTDAIDQGATALVGGVDSIRAPFVDPIVLVDVPENCSAVQEETFGPVIVINTVADVEEALTKANATKFGLGSSVFSAKRGKEIAARLQAGGTTINSVLTFVGMPSVPFGGIGDSGFGRFHGDDGLREFAAPKATTTKKFQLGPDMQSFPRRPEDFDQVRKMVKMRYAKRRGV</sequence>
<proteinExistence type="inferred from homology"/>
<reference evidence="8 9" key="1">
    <citation type="submission" date="2018-11" db="EMBL/GenBank/DDBJ databases">
        <authorList>
            <person name="Li F."/>
        </authorList>
    </citation>
    <scope>NUCLEOTIDE SEQUENCE [LARGE SCALE GENOMIC DNA]</scope>
    <source>
        <strain evidence="8 9">Gsoil 097</strain>
    </source>
</reference>
<name>A0A3N0CFL6_9ACTN</name>
<dbReference type="InterPro" id="IPR029510">
    <property type="entry name" value="Ald_DH_CS_GLU"/>
</dbReference>
<gene>
    <name evidence="8" type="ORF">EFK50_09730</name>
</gene>
<evidence type="ECO:0000256" key="1">
    <source>
        <dbReference type="ARBA" id="ARBA00009986"/>
    </source>
</evidence>
<dbReference type="EMBL" id="RJSE01000007">
    <property type="protein sequence ID" value="RNL62089.1"/>
    <property type="molecule type" value="Genomic_DNA"/>
</dbReference>
<dbReference type="InterPro" id="IPR016161">
    <property type="entry name" value="Ald_DH/histidinol_DH"/>
</dbReference>
<comment type="similarity">
    <text evidence="1 3 6">Belongs to the aldehyde dehydrogenase family.</text>
</comment>
<accession>A0A3N0CFL6</accession>
<dbReference type="PANTHER" id="PTHR11699">
    <property type="entry name" value="ALDEHYDE DEHYDROGENASE-RELATED"/>
    <property type="match status" value="1"/>
</dbReference>
<comment type="caution">
    <text evidence="8">The sequence shown here is derived from an EMBL/GenBank/DDBJ whole genome shotgun (WGS) entry which is preliminary data.</text>
</comment>
<dbReference type="InterPro" id="IPR012394">
    <property type="entry name" value="Aldehyde_DH_NAD(P)"/>
</dbReference>
<evidence type="ECO:0000259" key="7">
    <source>
        <dbReference type="Pfam" id="PF00171"/>
    </source>
</evidence>
<keyword evidence="2 3" id="KW-0560">Oxidoreductase</keyword>
<dbReference type="GO" id="GO:0006081">
    <property type="term" value="P:aldehyde metabolic process"/>
    <property type="evidence" value="ECO:0007669"/>
    <property type="project" value="InterPro"/>
</dbReference>
<keyword evidence="9" id="KW-1185">Reference proteome</keyword>
<evidence type="ECO:0000313" key="9">
    <source>
        <dbReference type="Proteomes" id="UP000267128"/>
    </source>
</evidence>
<dbReference type="RefSeq" id="WP_123227384.1">
    <property type="nucleotide sequence ID" value="NZ_RJSE01000007.1"/>
</dbReference>
<evidence type="ECO:0000256" key="6">
    <source>
        <dbReference type="RuleBase" id="RU003345"/>
    </source>
</evidence>
<protein>
    <recommendedName>
        <fullName evidence="3">Aldehyde dehydrogenase</fullName>
    </recommendedName>
</protein>